<keyword evidence="1" id="KW-0812">Transmembrane</keyword>
<evidence type="ECO:0000313" key="3">
    <source>
        <dbReference type="Proteomes" id="UP000309138"/>
    </source>
</evidence>
<keyword evidence="3" id="KW-1185">Reference proteome</keyword>
<keyword evidence="1" id="KW-1133">Transmembrane helix</keyword>
<sequence length="99" mass="10132">MRALGDPEGRRGAALIFLAAGGVAMTAYASYALWLVRARPDFAFYLGAGALILIAIVLTGFAGLLVKRSVKGGIGVATFEVTDQPGGTTTSARIEGESA</sequence>
<dbReference type="AlphaFoldDB" id="A0A4U1L190"/>
<evidence type="ECO:0000313" key="2">
    <source>
        <dbReference type="EMBL" id="TKD50591.1"/>
    </source>
</evidence>
<feature type="transmembrane region" description="Helical" evidence="1">
    <location>
        <begin position="42"/>
        <end position="66"/>
    </location>
</feature>
<reference evidence="2 3" key="1">
    <citation type="submission" date="2019-04" db="EMBL/GenBank/DDBJ databases">
        <authorList>
            <person name="Yang Y."/>
            <person name="Wei D."/>
        </authorList>
    </citation>
    <scope>NUCLEOTIDE SEQUENCE [LARGE SCALE GENOMIC DNA]</scope>
    <source>
        <strain evidence="2 3">L-1-4w-11</strain>
    </source>
</reference>
<accession>A0A4U1L190</accession>
<dbReference type="RefSeq" id="WP_136942534.1">
    <property type="nucleotide sequence ID" value="NZ_SWKR01000002.1"/>
</dbReference>
<organism evidence="2 3">
    <name type="scientific">Sphingomonas baiyangensis</name>
    <dbReference type="NCBI Taxonomy" id="2572576"/>
    <lineage>
        <taxon>Bacteria</taxon>
        <taxon>Pseudomonadati</taxon>
        <taxon>Pseudomonadota</taxon>
        <taxon>Alphaproteobacteria</taxon>
        <taxon>Sphingomonadales</taxon>
        <taxon>Sphingomonadaceae</taxon>
        <taxon>Sphingomonas</taxon>
    </lineage>
</organism>
<gene>
    <name evidence="2" type="ORF">FBR43_07295</name>
</gene>
<name>A0A4U1L190_9SPHN</name>
<protein>
    <recommendedName>
        <fullName evidence="4">Holin-X, holin superfamily III</fullName>
    </recommendedName>
</protein>
<evidence type="ECO:0000256" key="1">
    <source>
        <dbReference type="SAM" id="Phobius"/>
    </source>
</evidence>
<dbReference type="EMBL" id="SWKR01000002">
    <property type="protein sequence ID" value="TKD50591.1"/>
    <property type="molecule type" value="Genomic_DNA"/>
</dbReference>
<comment type="caution">
    <text evidence="2">The sequence shown here is derived from an EMBL/GenBank/DDBJ whole genome shotgun (WGS) entry which is preliminary data.</text>
</comment>
<dbReference type="Proteomes" id="UP000309138">
    <property type="component" value="Unassembled WGS sequence"/>
</dbReference>
<evidence type="ECO:0008006" key="4">
    <source>
        <dbReference type="Google" id="ProtNLM"/>
    </source>
</evidence>
<proteinExistence type="predicted"/>
<keyword evidence="1" id="KW-0472">Membrane</keyword>
<dbReference type="OrthoDB" id="7505400at2"/>
<feature type="transmembrane region" description="Helical" evidence="1">
    <location>
        <begin position="12"/>
        <end position="36"/>
    </location>
</feature>